<protein>
    <submittedName>
        <fullName evidence="1">Uncharacterized protein</fullName>
    </submittedName>
</protein>
<accession>W6N4M3</accession>
<dbReference type="Proteomes" id="UP000019482">
    <property type="component" value="Unassembled WGS sequence"/>
</dbReference>
<dbReference type="AlphaFoldDB" id="W6N4M3"/>
<evidence type="ECO:0000313" key="1">
    <source>
        <dbReference type="EMBL" id="CDL91503.1"/>
    </source>
</evidence>
<gene>
    <name evidence="1" type="ORF">CTDIVETGP_1573</name>
</gene>
<evidence type="ECO:0000313" key="2">
    <source>
        <dbReference type="Proteomes" id="UP000019482"/>
    </source>
</evidence>
<comment type="caution">
    <text evidence="1">The sequence shown here is derived from an EMBL/GenBank/DDBJ whole genome shotgun (WGS) entry which is preliminary data.</text>
</comment>
<name>W6N4M3_CLOTY</name>
<keyword evidence="2" id="KW-1185">Reference proteome</keyword>
<organism evidence="1 2">
    <name type="scientific">Clostridium tyrobutyricum DIVETGP</name>
    <dbReference type="NCBI Taxonomy" id="1408889"/>
    <lineage>
        <taxon>Bacteria</taxon>
        <taxon>Bacillati</taxon>
        <taxon>Bacillota</taxon>
        <taxon>Clostridia</taxon>
        <taxon>Eubacteriales</taxon>
        <taxon>Clostridiaceae</taxon>
        <taxon>Clostridium</taxon>
    </lineage>
</organism>
<dbReference type="GeneID" id="29419510"/>
<dbReference type="OrthoDB" id="2896613at2"/>
<sequence>MNKKDIEFLKELQHEMLTQDTVCQADPRFWVVMQTVRDYWVDDNIDGICIYDKDSTESVFEDELEELPDWLKENFDGIVKYEYDGISVEIICEDENEYLIDDIAEIEDFLEEYAPGRYSICNYRDREEIAENTMFLTLRECKEHIERNGYHYNKPHSYAMTAGRSPQVEKLYKILQDTDWDKC</sequence>
<dbReference type="RefSeq" id="WP_017895735.1">
    <property type="nucleotide sequence ID" value="NZ_CBXI010000024.1"/>
</dbReference>
<proteinExistence type="predicted"/>
<dbReference type="EMBL" id="CBXI010000024">
    <property type="protein sequence ID" value="CDL91503.1"/>
    <property type="molecule type" value="Genomic_DNA"/>
</dbReference>
<reference evidence="1 2" key="1">
    <citation type="journal article" date="2015" name="Genome Announc.">
        <title>Draft Genome Sequence of Clostridium tyrobutyricum Strain DIVETGP, Isolated from Cow's Milk for Grana Padano Production.</title>
        <authorList>
            <person name="Soggiu A."/>
            <person name="Piras C."/>
            <person name="Gaiarsa S."/>
            <person name="Sassera D."/>
            <person name="Roncada P."/>
            <person name="Bendixen E."/>
            <person name="Brasca M."/>
            <person name="Bonizzi L."/>
        </authorList>
    </citation>
    <scope>NUCLEOTIDE SEQUENCE [LARGE SCALE GENOMIC DNA]</scope>
    <source>
        <strain evidence="1 2">DIVETGP</strain>
    </source>
</reference>